<keyword evidence="3" id="KW-1003">Cell membrane</keyword>
<proteinExistence type="predicted"/>
<dbReference type="InterPro" id="IPR027417">
    <property type="entry name" value="P-loop_NTPase"/>
</dbReference>
<dbReference type="AlphaFoldDB" id="A0A1J5T5Y4"/>
<name>A0A1J5T5Y4_9ZZZZ</name>
<dbReference type="Gene3D" id="3.40.50.300">
    <property type="entry name" value="P-loop containing nucleotide triphosphate hydrolases"/>
    <property type="match status" value="1"/>
</dbReference>
<sequence length="326" mass="35238">MNAPLVSVQDLSVQFHGHRNASALNRVSFELGEGEVLGLLGESGSGKSVTLRTLLRLYPERNTRISGHIRIDGKDVLALKGRELELYRGGTVSMVFQEPGLAFDPVYTIGRQITEAIRVHEAVDENAARLQALQMLDRVQIPQAKQRFDAYPGELSGGMRQRAMIALALACKPKLLLADEPTTALDASVQIQILLLLRELQKETGMSVIFVTHDIGAAVEVADRIAVMYAGRIVEQGPVADIVRRPRHPYTAGLLASSVGMENRGKALVAIPGSPPNLAHLPPGCSFAPRCAYAGDRCRQEVPPVLGTGNESLACFHPILPFTEAA</sequence>
<dbReference type="InterPro" id="IPR013563">
    <property type="entry name" value="Oligopep_ABC_C"/>
</dbReference>
<keyword evidence="5 8" id="KW-0067">ATP-binding</keyword>
<dbReference type="GO" id="GO:0005886">
    <property type="term" value="C:plasma membrane"/>
    <property type="evidence" value="ECO:0007669"/>
    <property type="project" value="UniProtKB-SubCell"/>
</dbReference>
<dbReference type="InterPro" id="IPR017871">
    <property type="entry name" value="ABC_transporter-like_CS"/>
</dbReference>
<evidence type="ECO:0000256" key="5">
    <source>
        <dbReference type="ARBA" id="ARBA00022840"/>
    </source>
</evidence>
<dbReference type="EMBL" id="MLJW01000009">
    <property type="protein sequence ID" value="OIR15531.1"/>
    <property type="molecule type" value="Genomic_DNA"/>
</dbReference>
<evidence type="ECO:0000313" key="8">
    <source>
        <dbReference type="EMBL" id="OIR15531.1"/>
    </source>
</evidence>
<evidence type="ECO:0000256" key="4">
    <source>
        <dbReference type="ARBA" id="ARBA00022741"/>
    </source>
</evidence>
<dbReference type="SUPFAM" id="SSF52540">
    <property type="entry name" value="P-loop containing nucleoside triphosphate hydrolases"/>
    <property type="match status" value="1"/>
</dbReference>
<organism evidence="8">
    <name type="scientific">mine drainage metagenome</name>
    <dbReference type="NCBI Taxonomy" id="410659"/>
    <lineage>
        <taxon>unclassified sequences</taxon>
        <taxon>metagenomes</taxon>
        <taxon>ecological metagenomes</taxon>
    </lineage>
</organism>
<comment type="subcellular location">
    <subcellularLocation>
        <location evidence="1">Cell membrane</location>
        <topology evidence="1">Peripheral membrane protein</topology>
    </subcellularLocation>
</comment>
<keyword evidence="2" id="KW-0813">Transport</keyword>
<keyword evidence="4" id="KW-0547">Nucleotide-binding</keyword>
<dbReference type="Pfam" id="PF08352">
    <property type="entry name" value="oligo_HPY"/>
    <property type="match status" value="1"/>
</dbReference>
<evidence type="ECO:0000259" key="7">
    <source>
        <dbReference type="PROSITE" id="PS50893"/>
    </source>
</evidence>
<dbReference type="GO" id="GO:0016887">
    <property type="term" value="F:ATP hydrolysis activity"/>
    <property type="evidence" value="ECO:0007669"/>
    <property type="project" value="InterPro"/>
</dbReference>
<evidence type="ECO:0000256" key="2">
    <source>
        <dbReference type="ARBA" id="ARBA00022448"/>
    </source>
</evidence>
<dbReference type="CDD" id="cd03257">
    <property type="entry name" value="ABC_NikE_OppD_transporters"/>
    <property type="match status" value="1"/>
</dbReference>
<dbReference type="InterPro" id="IPR003439">
    <property type="entry name" value="ABC_transporter-like_ATP-bd"/>
</dbReference>
<dbReference type="NCBIfam" id="TIGR01727">
    <property type="entry name" value="oligo_HPY"/>
    <property type="match status" value="1"/>
</dbReference>
<gene>
    <name evidence="8" type="primary">ddpD_1</name>
    <name evidence="8" type="ORF">GALL_38540</name>
</gene>
<dbReference type="Pfam" id="PF00005">
    <property type="entry name" value="ABC_tran"/>
    <property type="match status" value="1"/>
</dbReference>
<dbReference type="PROSITE" id="PS50893">
    <property type="entry name" value="ABC_TRANSPORTER_2"/>
    <property type="match status" value="1"/>
</dbReference>
<evidence type="ECO:0000256" key="1">
    <source>
        <dbReference type="ARBA" id="ARBA00004202"/>
    </source>
</evidence>
<dbReference type="FunFam" id="3.40.50.300:FF:000016">
    <property type="entry name" value="Oligopeptide ABC transporter ATP-binding component"/>
    <property type="match status" value="1"/>
</dbReference>
<dbReference type="GO" id="GO:0005524">
    <property type="term" value="F:ATP binding"/>
    <property type="evidence" value="ECO:0007669"/>
    <property type="project" value="UniProtKB-KW"/>
</dbReference>
<feature type="domain" description="ABC transporter" evidence="7">
    <location>
        <begin position="6"/>
        <end position="255"/>
    </location>
</feature>
<protein>
    <submittedName>
        <fullName evidence="8">Putative D,D-dipeptide transport ATP-binding protein DdpD</fullName>
    </submittedName>
</protein>
<accession>A0A1J5T5Y4</accession>
<dbReference type="PANTHER" id="PTHR43297">
    <property type="entry name" value="OLIGOPEPTIDE TRANSPORT ATP-BINDING PROTEIN APPD"/>
    <property type="match status" value="1"/>
</dbReference>
<keyword evidence="6" id="KW-0472">Membrane</keyword>
<comment type="caution">
    <text evidence="8">The sequence shown here is derived from an EMBL/GenBank/DDBJ whole genome shotgun (WGS) entry which is preliminary data.</text>
</comment>
<evidence type="ECO:0000256" key="6">
    <source>
        <dbReference type="ARBA" id="ARBA00023136"/>
    </source>
</evidence>
<dbReference type="SMART" id="SM00382">
    <property type="entry name" value="AAA"/>
    <property type="match status" value="1"/>
</dbReference>
<dbReference type="PANTHER" id="PTHR43297:SF2">
    <property type="entry name" value="DIPEPTIDE TRANSPORT ATP-BINDING PROTEIN DPPD"/>
    <property type="match status" value="1"/>
</dbReference>
<dbReference type="GO" id="GO:0015833">
    <property type="term" value="P:peptide transport"/>
    <property type="evidence" value="ECO:0007669"/>
    <property type="project" value="InterPro"/>
</dbReference>
<dbReference type="InterPro" id="IPR050388">
    <property type="entry name" value="ABC_Ni/Peptide_Import"/>
</dbReference>
<dbReference type="PROSITE" id="PS00211">
    <property type="entry name" value="ABC_TRANSPORTER_1"/>
    <property type="match status" value="1"/>
</dbReference>
<evidence type="ECO:0000256" key="3">
    <source>
        <dbReference type="ARBA" id="ARBA00022475"/>
    </source>
</evidence>
<reference evidence="8" key="1">
    <citation type="submission" date="2016-10" db="EMBL/GenBank/DDBJ databases">
        <title>Sequence of Gallionella enrichment culture.</title>
        <authorList>
            <person name="Poehlein A."/>
            <person name="Muehling M."/>
            <person name="Daniel R."/>
        </authorList>
    </citation>
    <scope>NUCLEOTIDE SEQUENCE</scope>
</reference>
<dbReference type="InterPro" id="IPR003593">
    <property type="entry name" value="AAA+_ATPase"/>
</dbReference>